<feature type="compositionally biased region" description="Low complexity" evidence="6">
    <location>
        <begin position="33"/>
        <end position="45"/>
    </location>
</feature>
<evidence type="ECO:0000256" key="1">
    <source>
        <dbReference type="ARBA" id="ARBA00012797"/>
    </source>
</evidence>
<feature type="region of interest" description="Disordered" evidence="6">
    <location>
        <begin position="1"/>
        <end position="109"/>
    </location>
</feature>
<evidence type="ECO:0000256" key="6">
    <source>
        <dbReference type="SAM" id="MobiDB-lite"/>
    </source>
</evidence>
<keyword evidence="3" id="KW-0808">Transferase</keyword>
<dbReference type="Gene3D" id="3.40.1280.30">
    <property type="match status" value="1"/>
</dbReference>
<evidence type="ECO:0000259" key="7">
    <source>
        <dbReference type="PROSITE" id="PS51675"/>
    </source>
</evidence>
<feature type="compositionally biased region" description="Basic and acidic residues" evidence="6">
    <location>
        <begin position="97"/>
        <end position="108"/>
    </location>
</feature>
<dbReference type="CDD" id="cd18089">
    <property type="entry name" value="SPOUT_Trm10-like"/>
    <property type="match status" value="1"/>
</dbReference>
<protein>
    <recommendedName>
        <fullName evidence="1">tRNA (guanine(9)-N(1))-methyltransferase</fullName>
        <ecNumber evidence="1">2.1.1.221</ecNumber>
    </recommendedName>
</protein>
<dbReference type="PANTHER" id="PTHR13563">
    <property type="entry name" value="TRNA (GUANINE-9-) METHYLTRANSFERASE"/>
    <property type="match status" value="1"/>
</dbReference>
<dbReference type="EMBL" id="HBIP01017053">
    <property type="protein sequence ID" value="CAE0494954.1"/>
    <property type="molecule type" value="Transcribed_RNA"/>
</dbReference>
<evidence type="ECO:0000256" key="2">
    <source>
        <dbReference type="ARBA" id="ARBA00022603"/>
    </source>
</evidence>
<dbReference type="InterPro" id="IPR007356">
    <property type="entry name" value="tRNA_m1G_MeTrfase_euk"/>
</dbReference>
<dbReference type="GO" id="GO:0000049">
    <property type="term" value="F:tRNA binding"/>
    <property type="evidence" value="ECO:0007669"/>
    <property type="project" value="TreeGrafter"/>
</dbReference>
<accession>A0A7S3QW01</accession>
<feature type="compositionally biased region" description="Low complexity" evidence="6">
    <location>
        <begin position="407"/>
        <end position="428"/>
    </location>
</feature>
<evidence type="ECO:0000256" key="3">
    <source>
        <dbReference type="ARBA" id="ARBA00022679"/>
    </source>
</evidence>
<keyword evidence="4" id="KW-0949">S-adenosyl-L-methionine</keyword>
<proteinExistence type="predicted"/>
<evidence type="ECO:0000256" key="5">
    <source>
        <dbReference type="ARBA" id="ARBA00048434"/>
    </source>
</evidence>
<reference evidence="8" key="1">
    <citation type="submission" date="2021-01" db="EMBL/GenBank/DDBJ databases">
        <authorList>
            <person name="Corre E."/>
            <person name="Pelletier E."/>
            <person name="Niang G."/>
            <person name="Scheremetjew M."/>
            <person name="Finn R."/>
            <person name="Kale V."/>
            <person name="Holt S."/>
            <person name="Cochrane G."/>
            <person name="Meng A."/>
            <person name="Brown T."/>
            <person name="Cohen L."/>
        </authorList>
    </citation>
    <scope>NUCLEOTIDE SEQUENCE</scope>
    <source>
        <strain evidence="8">CCMP1320</strain>
    </source>
</reference>
<dbReference type="AlphaFoldDB" id="A0A7S3QW01"/>
<feature type="compositionally biased region" description="Basic and acidic residues" evidence="6">
    <location>
        <begin position="57"/>
        <end position="87"/>
    </location>
</feature>
<comment type="catalytic activity">
    <reaction evidence="5">
        <text>guanosine(9) in tRNA + S-adenosyl-L-methionine = N(1)-methylguanosine(9) in tRNA + S-adenosyl-L-homocysteine + H(+)</text>
        <dbReference type="Rhea" id="RHEA:43156"/>
        <dbReference type="Rhea" id="RHEA-COMP:10367"/>
        <dbReference type="Rhea" id="RHEA-COMP:10368"/>
        <dbReference type="ChEBI" id="CHEBI:15378"/>
        <dbReference type="ChEBI" id="CHEBI:57856"/>
        <dbReference type="ChEBI" id="CHEBI:59789"/>
        <dbReference type="ChEBI" id="CHEBI:73542"/>
        <dbReference type="ChEBI" id="CHEBI:74269"/>
        <dbReference type="EC" id="2.1.1.221"/>
    </reaction>
</comment>
<dbReference type="PROSITE" id="PS51675">
    <property type="entry name" value="SAM_MT_TRM10"/>
    <property type="match status" value="1"/>
</dbReference>
<dbReference type="GO" id="GO:0002939">
    <property type="term" value="P:tRNA N1-guanine methylation"/>
    <property type="evidence" value="ECO:0007669"/>
    <property type="project" value="TreeGrafter"/>
</dbReference>
<feature type="domain" description="SAM-dependent MTase TRM10-type" evidence="7">
    <location>
        <begin position="121"/>
        <end position="317"/>
    </location>
</feature>
<organism evidence="8">
    <name type="scientific">Dunaliella tertiolecta</name>
    <name type="common">Green alga</name>
    <dbReference type="NCBI Taxonomy" id="3047"/>
    <lineage>
        <taxon>Eukaryota</taxon>
        <taxon>Viridiplantae</taxon>
        <taxon>Chlorophyta</taxon>
        <taxon>core chlorophytes</taxon>
        <taxon>Chlorophyceae</taxon>
        <taxon>CS clade</taxon>
        <taxon>Chlamydomonadales</taxon>
        <taxon>Dunaliellaceae</taxon>
        <taxon>Dunaliella</taxon>
    </lineage>
</organism>
<dbReference type="InterPro" id="IPR038459">
    <property type="entry name" value="MT_TRM10-typ_sf"/>
</dbReference>
<name>A0A7S3QW01_DUNTE</name>
<keyword evidence="2" id="KW-0489">Methyltransferase</keyword>
<feature type="compositionally biased region" description="Low complexity" evidence="6">
    <location>
        <begin position="382"/>
        <end position="391"/>
    </location>
</feature>
<evidence type="ECO:0000313" key="8">
    <source>
        <dbReference type="EMBL" id="CAE0494954.1"/>
    </source>
</evidence>
<dbReference type="PANTHER" id="PTHR13563:SF13">
    <property type="entry name" value="TRNA METHYLTRANSFERASE 10 HOMOLOG A"/>
    <property type="match status" value="1"/>
</dbReference>
<feature type="region of interest" description="Disordered" evidence="6">
    <location>
        <begin position="318"/>
        <end position="477"/>
    </location>
</feature>
<feature type="compositionally biased region" description="Low complexity" evidence="6">
    <location>
        <begin position="1"/>
        <end position="19"/>
    </location>
</feature>
<feature type="compositionally biased region" description="Low complexity" evidence="6">
    <location>
        <begin position="356"/>
        <end position="365"/>
    </location>
</feature>
<dbReference type="EC" id="2.1.1.221" evidence="1"/>
<evidence type="ECO:0000256" key="4">
    <source>
        <dbReference type="ARBA" id="ARBA00022691"/>
    </source>
</evidence>
<dbReference type="InterPro" id="IPR028564">
    <property type="entry name" value="MT_TRM10-typ"/>
</dbReference>
<dbReference type="GO" id="GO:0052905">
    <property type="term" value="F:tRNA (guanosine(9)-N1)-methyltransferase activity"/>
    <property type="evidence" value="ECO:0007669"/>
    <property type="project" value="UniProtKB-EC"/>
</dbReference>
<gene>
    <name evidence="8" type="ORF">DTER00134_LOCUS10027</name>
</gene>
<sequence length="477" mass="52964">MEAPTQQQAATATDHQQNACADANVADPTTTRPAQQAGQEAAEPQKPMSKNQAKKQAKLERLAQKRLEQRAEEKARRQREKEERQKQLEASLVNMTEEERAARREGHQARLAARRQAVQERDERRAKALAEGNFRIVIDMDFNGIMPDNDQRHLCSQLGFAYSAVTRSPRPPHLHLLGLNGELKEKAHKQISGLSNWRVTQSELGVAEFFAGRIDEVVYLTADSPHTLEVLDPTKAYVIGGLVDHNRLKNVCLNRAKEAGMATAKLPIQGNVNLSMSSVLTVNHMVEILVNFIARGNTASEWGPVLNEVLPMRKRAGFQKGKLSGGRATPESQTAQGDRGDKQQLGEQGQPGGQGQQQKSGEQQLRTNDRPSQVKDGPQTAQIQQQQQQQQESPAERVQQEEGEGQQGNLQPRQQQTLSENEQQLQKQQQEHEGNQELQGMPQKRKADAPLDTSGVGESPVNSTGVEGQALKRQHQE</sequence>
<dbReference type="GO" id="GO:0005634">
    <property type="term" value="C:nucleus"/>
    <property type="evidence" value="ECO:0007669"/>
    <property type="project" value="TreeGrafter"/>
</dbReference>